<comment type="caution">
    <text evidence="2">The sequence shown here is derived from an EMBL/GenBank/DDBJ whole genome shotgun (WGS) entry which is preliminary data.</text>
</comment>
<accession>A0A561DEF3</accession>
<reference evidence="2 3" key="1">
    <citation type="submission" date="2019-06" db="EMBL/GenBank/DDBJ databases">
        <title>Sorghum-associated microbial communities from plants grown in Nebraska, USA.</title>
        <authorList>
            <person name="Schachtman D."/>
        </authorList>
    </citation>
    <scope>NUCLEOTIDE SEQUENCE [LARGE SCALE GENOMIC DNA]</scope>
    <source>
        <strain evidence="2 3">2482</strain>
    </source>
</reference>
<name>A0A561DEF3_9BACI</name>
<organism evidence="2 3">
    <name type="scientific">Neobacillus bataviensis</name>
    <dbReference type="NCBI Taxonomy" id="220685"/>
    <lineage>
        <taxon>Bacteria</taxon>
        <taxon>Bacillati</taxon>
        <taxon>Bacillota</taxon>
        <taxon>Bacilli</taxon>
        <taxon>Bacillales</taxon>
        <taxon>Bacillaceae</taxon>
        <taxon>Neobacillus</taxon>
    </lineage>
</organism>
<dbReference type="EMBL" id="VIVN01000005">
    <property type="protein sequence ID" value="TWE01733.1"/>
    <property type="molecule type" value="Genomic_DNA"/>
</dbReference>
<evidence type="ECO:0000256" key="1">
    <source>
        <dbReference type="SAM" id="Phobius"/>
    </source>
</evidence>
<gene>
    <name evidence="2" type="ORF">FB550_105100</name>
</gene>
<feature type="transmembrane region" description="Helical" evidence="1">
    <location>
        <begin position="33"/>
        <end position="53"/>
    </location>
</feature>
<evidence type="ECO:0000313" key="2">
    <source>
        <dbReference type="EMBL" id="TWE01733.1"/>
    </source>
</evidence>
<protein>
    <submittedName>
        <fullName evidence="2">Uncharacterized protein</fullName>
    </submittedName>
</protein>
<dbReference type="RefSeq" id="WP_144564988.1">
    <property type="nucleotide sequence ID" value="NZ_VIVN01000005.1"/>
</dbReference>
<keyword evidence="1" id="KW-0812">Transmembrane</keyword>
<evidence type="ECO:0000313" key="3">
    <source>
        <dbReference type="Proteomes" id="UP000319671"/>
    </source>
</evidence>
<keyword evidence="1" id="KW-1133">Transmembrane helix</keyword>
<keyword evidence="1" id="KW-0472">Membrane</keyword>
<sequence>MKIGMIVVWLCLMLYVLFVFKKEIISKKERKWVYLWVGLAFAMSLLDLFHLSLSTVTTFLNVTFEGISRMVVKL</sequence>
<keyword evidence="3" id="KW-1185">Reference proteome</keyword>
<feature type="transmembrane region" description="Helical" evidence="1">
    <location>
        <begin position="6"/>
        <end position="21"/>
    </location>
</feature>
<proteinExistence type="predicted"/>
<dbReference type="AlphaFoldDB" id="A0A561DEF3"/>
<dbReference type="Proteomes" id="UP000319671">
    <property type="component" value="Unassembled WGS sequence"/>
</dbReference>